<feature type="transmembrane region" description="Helical" evidence="8">
    <location>
        <begin position="225"/>
        <end position="246"/>
    </location>
</feature>
<keyword evidence="2" id="KW-1003">Cell membrane</keyword>
<feature type="binding site" evidence="7">
    <location>
        <position position="138"/>
    </location>
    <ligand>
        <name>Mg(2+)</name>
        <dbReference type="ChEBI" id="CHEBI:18420"/>
    </ligand>
</feature>
<evidence type="ECO:0000256" key="2">
    <source>
        <dbReference type="ARBA" id="ARBA00022475"/>
    </source>
</evidence>
<dbReference type="Proteomes" id="UP000515349">
    <property type="component" value="Chromosome"/>
</dbReference>
<reference evidence="12" key="2">
    <citation type="submission" date="2020-07" db="EMBL/GenBank/DDBJ databases">
        <title>Flavobacterium sp. xlx-214.</title>
        <authorList>
            <person name="Yang C."/>
        </authorList>
    </citation>
    <scope>NUCLEOTIDE SEQUENCE [LARGE SCALE GENOMIC DNA]</scope>
    <source>
        <strain evidence="12">CX-624</strain>
    </source>
</reference>
<dbReference type="InterPro" id="IPR000715">
    <property type="entry name" value="Glycosyl_transferase_4"/>
</dbReference>
<name>A0A7D7QWW9_9FLAO</name>
<dbReference type="EMBL" id="JACEUX010000003">
    <property type="protein sequence ID" value="MBA5247412.1"/>
    <property type="molecule type" value="Genomic_DNA"/>
</dbReference>
<evidence type="ECO:0000256" key="3">
    <source>
        <dbReference type="ARBA" id="ARBA00022679"/>
    </source>
</evidence>
<dbReference type="Proteomes" id="UP000539710">
    <property type="component" value="Unassembled WGS sequence"/>
</dbReference>
<feature type="transmembrane region" description="Helical" evidence="8">
    <location>
        <begin position="39"/>
        <end position="58"/>
    </location>
</feature>
<dbReference type="GO" id="GO:0009103">
    <property type="term" value="P:lipopolysaccharide biosynthetic process"/>
    <property type="evidence" value="ECO:0007669"/>
    <property type="project" value="TreeGrafter"/>
</dbReference>
<keyword evidence="7" id="KW-0479">Metal-binding</keyword>
<keyword evidence="5 8" id="KW-1133">Transmembrane helix</keyword>
<evidence type="ECO:0000256" key="1">
    <source>
        <dbReference type="ARBA" id="ARBA00004651"/>
    </source>
</evidence>
<keyword evidence="7" id="KW-0460">Magnesium</keyword>
<keyword evidence="6 8" id="KW-0472">Membrane</keyword>
<dbReference type="AlphaFoldDB" id="A0A7D7QWW9"/>
<protein>
    <submittedName>
        <fullName evidence="10">Glycosyltransferase family 4 protein</fullName>
    </submittedName>
</protein>
<organism evidence="10 11">
    <name type="scientific">Marnyiella aurantia</name>
    <dbReference type="NCBI Taxonomy" id="2758037"/>
    <lineage>
        <taxon>Bacteria</taxon>
        <taxon>Pseudomonadati</taxon>
        <taxon>Bacteroidota</taxon>
        <taxon>Flavobacteriia</taxon>
        <taxon>Flavobacteriales</taxon>
        <taxon>Weeksellaceae</taxon>
        <taxon>Marnyiella</taxon>
    </lineage>
</organism>
<proteinExistence type="predicted"/>
<dbReference type="EMBL" id="CP059472">
    <property type="protein sequence ID" value="QMS99170.1"/>
    <property type="molecule type" value="Genomic_DNA"/>
</dbReference>
<evidence type="ECO:0000256" key="7">
    <source>
        <dbReference type="PIRSR" id="PIRSR600715-1"/>
    </source>
</evidence>
<feature type="transmembrane region" description="Helical" evidence="8">
    <location>
        <begin position="6"/>
        <end position="27"/>
    </location>
</feature>
<keyword evidence="3 9" id="KW-0808">Transferase</keyword>
<dbReference type="GO" id="GO:0044038">
    <property type="term" value="P:cell wall macromolecule biosynthetic process"/>
    <property type="evidence" value="ECO:0007669"/>
    <property type="project" value="TreeGrafter"/>
</dbReference>
<comment type="subcellular location">
    <subcellularLocation>
        <location evidence="1">Cell membrane</location>
        <topology evidence="1">Multi-pass membrane protein</topology>
    </subcellularLocation>
</comment>
<dbReference type="GO" id="GO:0046872">
    <property type="term" value="F:metal ion binding"/>
    <property type="evidence" value="ECO:0007669"/>
    <property type="project" value="UniProtKB-KW"/>
</dbReference>
<evidence type="ECO:0000313" key="9">
    <source>
        <dbReference type="EMBL" id="MBA5247412.1"/>
    </source>
</evidence>
<sequence>MEYIIIAAAVLLFSLVYFRIANHYHIVDKPNRRSAHSEVTIRGGGVVYPFVFLVYLAYGQIFSEVHPEDYMLFGLGLFLVCAVSFIDDLRGLSSKVRLIFQFMAVLFLFYFIEAAPNTPAFLIPVAVVVTMGVLNAFNFMDGINGMSGLYSLVTLLSLYYINSSLTAFTDADFIVYPAIASIVFLFFNFRKKAVCFMGDVGSMGVAFWIAALAGTLIIATGELKWILLLAVYGVETVITIIERLRLGENIFKAHRRHLYQLFANDKGYSHIAVSAAYAGIQLVINILVIFSDLAGSVLIPVVMVLSVAAYVLVKRQVKKQISGSL</sequence>
<evidence type="ECO:0000256" key="5">
    <source>
        <dbReference type="ARBA" id="ARBA00022989"/>
    </source>
</evidence>
<feature type="binding site" evidence="7">
    <location>
        <position position="199"/>
    </location>
    <ligand>
        <name>Mg(2+)</name>
        <dbReference type="ChEBI" id="CHEBI:18420"/>
    </ligand>
</feature>
<feature type="transmembrane region" description="Helical" evidence="8">
    <location>
        <begin position="96"/>
        <end position="112"/>
    </location>
</feature>
<feature type="transmembrane region" description="Helical" evidence="8">
    <location>
        <begin position="173"/>
        <end position="189"/>
    </location>
</feature>
<dbReference type="CDD" id="cd06854">
    <property type="entry name" value="GT_WbpL_WbcO_like"/>
    <property type="match status" value="1"/>
</dbReference>
<feature type="transmembrane region" description="Helical" evidence="8">
    <location>
        <begin position="118"/>
        <end position="137"/>
    </location>
</feature>
<accession>A0A7D7QWW9</accession>
<keyword evidence="12" id="KW-1185">Reference proteome</keyword>
<feature type="transmembrane region" description="Helical" evidence="8">
    <location>
        <begin position="293"/>
        <end position="313"/>
    </location>
</feature>
<evidence type="ECO:0000256" key="8">
    <source>
        <dbReference type="SAM" id="Phobius"/>
    </source>
</evidence>
<evidence type="ECO:0000313" key="11">
    <source>
        <dbReference type="Proteomes" id="UP000515349"/>
    </source>
</evidence>
<feature type="transmembrane region" description="Helical" evidence="8">
    <location>
        <begin position="267"/>
        <end position="287"/>
    </location>
</feature>
<evidence type="ECO:0000256" key="6">
    <source>
        <dbReference type="ARBA" id="ARBA00023136"/>
    </source>
</evidence>
<evidence type="ECO:0000256" key="4">
    <source>
        <dbReference type="ARBA" id="ARBA00022692"/>
    </source>
</evidence>
<feature type="transmembrane region" description="Helical" evidence="8">
    <location>
        <begin position="70"/>
        <end position="89"/>
    </location>
</feature>
<dbReference type="KEGG" id="cbau:H1R16_03955"/>
<dbReference type="RefSeq" id="WP_181887515.1">
    <property type="nucleotide sequence ID" value="NZ_CP059472.1"/>
</dbReference>
<keyword evidence="4 8" id="KW-0812">Transmembrane</keyword>
<evidence type="ECO:0000313" key="10">
    <source>
        <dbReference type="EMBL" id="QMS99170.1"/>
    </source>
</evidence>
<dbReference type="PANTHER" id="PTHR22926:SF3">
    <property type="entry name" value="UNDECAPRENYL-PHOSPHATE ALPHA-N-ACETYLGLUCOSAMINYL 1-PHOSPHATE TRANSFERASE"/>
    <property type="match status" value="1"/>
</dbReference>
<reference evidence="9" key="3">
    <citation type="submission" date="2020-07" db="EMBL/GenBank/DDBJ databases">
        <authorList>
            <person name="Yang C."/>
        </authorList>
    </citation>
    <scope>NUCLEOTIDE SEQUENCE</scope>
    <source>
        <strain evidence="9">Cx-624</strain>
    </source>
</reference>
<evidence type="ECO:0000313" key="12">
    <source>
        <dbReference type="Proteomes" id="UP000539710"/>
    </source>
</evidence>
<dbReference type="GO" id="GO:0005886">
    <property type="term" value="C:plasma membrane"/>
    <property type="evidence" value="ECO:0007669"/>
    <property type="project" value="UniProtKB-SubCell"/>
</dbReference>
<comment type="cofactor">
    <cofactor evidence="7">
        <name>Mg(2+)</name>
        <dbReference type="ChEBI" id="CHEBI:18420"/>
    </cofactor>
</comment>
<gene>
    <name evidence="10" type="ORF">H1R16_03955</name>
    <name evidence="9" type="ORF">H2507_09545</name>
</gene>
<dbReference type="GO" id="GO:0016780">
    <property type="term" value="F:phosphotransferase activity, for other substituted phosphate groups"/>
    <property type="evidence" value="ECO:0007669"/>
    <property type="project" value="InterPro"/>
</dbReference>
<reference evidence="10 11" key="1">
    <citation type="submission" date="2020-07" db="EMBL/GenBank/DDBJ databases">
        <title>Chryseobacterium sp.cx-624.</title>
        <authorList>
            <person name="Yang C."/>
        </authorList>
    </citation>
    <scope>NUCLEOTIDE SEQUENCE [LARGE SCALE GENOMIC DNA]</scope>
    <source>
        <strain evidence="10">Cx-624</strain>
        <strain evidence="11">cx-624</strain>
    </source>
</reference>
<dbReference type="Pfam" id="PF00953">
    <property type="entry name" value="Glycos_transf_4"/>
    <property type="match status" value="1"/>
</dbReference>
<dbReference type="GO" id="GO:0071555">
    <property type="term" value="P:cell wall organization"/>
    <property type="evidence" value="ECO:0007669"/>
    <property type="project" value="TreeGrafter"/>
</dbReference>
<feature type="transmembrane region" description="Helical" evidence="8">
    <location>
        <begin position="196"/>
        <end position="219"/>
    </location>
</feature>
<feature type="transmembrane region" description="Helical" evidence="8">
    <location>
        <begin position="149"/>
        <end position="167"/>
    </location>
</feature>
<dbReference type="PANTHER" id="PTHR22926">
    <property type="entry name" value="PHOSPHO-N-ACETYLMURAMOYL-PENTAPEPTIDE-TRANSFERASE"/>
    <property type="match status" value="1"/>
</dbReference>